<keyword evidence="2" id="KW-0812">Transmembrane</keyword>
<evidence type="ECO:0000256" key="2">
    <source>
        <dbReference type="SAM" id="Phobius"/>
    </source>
</evidence>
<feature type="compositionally biased region" description="Basic and acidic residues" evidence="1">
    <location>
        <begin position="141"/>
        <end position="164"/>
    </location>
</feature>
<proteinExistence type="predicted"/>
<feature type="region of interest" description="Disordered" evidence="1">
    <location>
        <begin position="18"/>
        <end position="52"/>
    </location>
</feature>
<keyword evidence="2" id="KW-1133">Transmembrane helix</keyword>
<dbReference type="OrthoDB" id="6160431at2759"/>
<name>A0A8S3YX65_9EUPU</name>
<organism evidence="3 4">
    <name type="scientific">Candidula unifasciata</name>
    <dbReference type="NCBI Taxonomy" id="100452"/>
    <lineage>
        <taxon>Eukaryota</taxon>
        <taxon>Metazoa</taxon>
        <taxon>Spiralia</taxon>
        <taxon>Lophotrochozoa</taxon>
        <taxon>Mollusca</taxon>
        <taxon>Gastropoda</taxon>
        <taxon>Heterobranchia</taxon>
        <taxon>Euthyneura</taxon>
        <taxon>Panpulmonata</taxon>
        <taxon>Eupulmonata</taxon>
        <taxon>Stylommatophora</taxon>
        <taxon>Helicina</taxon>
        <taxon>Helicoidea</taxon>
        <taxon>Geomitridae</taxon>
        <taxon>Candidula</taxon>
    </lineage>
</organism>
<reference evidence="3" key="1">
    <citation type="submission" date="2021-04" db="EMBL/GenBank/DDBJ databases">
        <authorList>
            <consortium name="Molecular Ecology Group"/>
        </authorList>
    </citation>
    <scope>NUCLEOTIDE SEQUENCE</scope>
</reference>
<feature type="compositionally biased region" description="Polar residues" evidence="1">
    <location>
        <begin position="26"/>
        <end position="52"/>
    </location>
</feature>
<gene>
    <name evidence="3" type="ORF">CUNI_LOCUS7355</name>
</gene>
<feature type="region of interest" description="Disordered" evidence="1">
    <location>
        <begin position="130"/>
        <end position="164"/>
    </location>
</feature>
<evidence type="ECO:0000313" key="4">
    <source>
        <dbReference type="Proteomes" id="UP000678393"/>
    </source>
</evidence>
<evidence type="ECO:0000313" key="3">
    <source>
        <dbReference type="EMBL" id="CAG5121797.1"/>
    </source>
</evidence>
<keyword evidence="2" id="KW-0472">Membrane</keyword>
<sequence>MAYPLQFETETRVLHIETRDVDEHSNSPSSQEPNISSTATGETNTATSAPLDSSTASVYTLLSTPSNETSTNSSQPYQTTSAHANGGHDVATAIGVVAILAVVTLLFGLLLCCLKRRGKLNKWPCFQPMTRSRRSSSSSRHVLEEHEVMENDTRPKPEGQSDDRFSIDDIENVTDPQEGREEYYYDEVFGQSQFEDEATNSAMRELYSNRTDVTEEEMLDLDFETLGIRITDYGPDIGRKNTV</sequence>
<dbReference type="AlphaFoldDB" id="A0A8S3YX65"/>
<accession>A0A8S3YX65</accession>
<dbReference type="Proteomes" id="UP000678393">
    <property type="component" value="Unassembled WGS sequence"/>
</dbReference>
<keyword evidence="4" id="KW-1185">Reference proteome</keyword>
<feature type="transmembrane region" description="Helical" evidence="2">
    <location>
        <begin position="90"/>
        <end position="114"/>
    </location>
</feature>
<evidence type="ECO:0000256" key="1">
    <source>
        <dbReference type="SAM" id="MobiDB-lite"/>
    </source>
</evidence>
<protein>
    <submittedName>
        <fullName evidence="3">Uncharacterized protein</fullName>
    </submittedName>
</protein>
<dbReference type="EMBL" id="CAJHNH020001165">
    <property type="protein sequence ID" value="CAG5121797.1"/>
    <property type="molecule type" value="Genomic_DNA"/>
</dbReference>
<comment type="caution">
    <text evidence="3">The sequence shown here is derived from an EMBL/GenBank/DDBJ whole genome shotgun (WGS) entry which is preliminary data.</text>
</comment>